<sequence length="551" mass="59610">MSKEEAPSAAFQDQSPVISSQEESKPEWKISKRALLVFVNICVLTLMVAIDSTSIGVVLPDISKDLNSPAIEAFWAGTGFLLCATVFQPTFVSFSNIFGRRPLFLLAIGFFLIGSIVGGVCRNTAQLLVGRCIQGVGSGGIMAITEVLIADLVPLRQRGQYYGIMNGTWSIGSVCGPIVGGAFANANAWRWIFYINFPFIGIGVICVILFMKLNFVPTSLAEKLRRVDYVGTVIFVGSTTSFLIPLTWGGVMYDWSSWRTLVPLIIGIVGCIGFAAYEAYFAGVPIVPAALFKNRTTTASFISAVSSGLLVWCVVYYMPLYYEAVKEYSPVITGVAMFPLTFTVAPAGVFAGVLITIYGKYRWAIWSGWSISTLGFGILYLLKVDTSVVKWIFMNAVSGIGLGFIFPSVASAIQASVTRENVPMALAMFSFFRSLGQAIGVAIGGAIFQNQMLKNLQDYPSLAPHAQAYAADASGLVQVIRAMPYNQDKADLQQAYVDSLRIVWAVCCGLSGGTLLVSLLIKSYSIDQDQSTYQGVIEKNERDIDDASPAA</sequence>
<evidence type="ECO:0000256" key="2">
    <source>
        <dbReference type="ARBA" id="ARBA00022692"/>
    </source>
</evidence>
<dbReference type="RefSeq" id="XP_035345226.1">
    <property type="nucleotide sequence ID" value="XM_035489333.1"/>
</dbReference>
<evidence type="ECO:0000256" key="4">
    <source>
        <dbReference type="ARBA" id="ARBA00023136"/>
    </source>
</evidence>
<feature type="transmembrane region" description="Helical" evidence="6">
    <location>
        <begin position="161"/>
        <end position="185"/>
    </location>
</feature>
<organism evidence="8 9">
    <name type="scientific">Talaromyces rugulosus</name>
    <name type="common">Penicillium rugulosum</name>
    <dbReference type="NCBI Taxonomy" id="121627"/>
    <lineage>
        <taxon>Eukaryota</taxon>
        <taxon>Fungi</taxon>
        <taxon>Dikarya</taxon>
        <taxon>Ascomycota</taxon>
        <taxon>Pezizomycotina</taxon>
        <taxon>Eurotiomycetes</taxon>
        <taxon>Eurotiomycetidae</taxon>
        <taxon>Eurotiales</taxon>
        <taxon>Trichocomaceae</taxon>
        <taxon>Talaromyces</taxon>
        <taxon>Talaromyces sect. Islandici</taxon>
    </lineage>
</organism>
<feature type="transmembrane region" description="Helical" evidence="6">
    <location>
        <begin position="191"/>
        <end position="215"/>
    </location>
</feature>
<evidence type="ECO:0000256" key="1">
    <source>
        <dbReference type="ARBA" id="ARBA00004141"/>
    </source>
</evidence>
<dbReference type="Pfam" id="PF07690">
    <property type="entry name" value="MFS_1"/>
    <property type="match status" value="1"/>
</dbReference>
<feature type="transmembrane region" description="Helical" evidence="6">
    <location>
        <begin position="34"/>
        <end position="59"/>
    </location>
</feature>
<dbReference type="InterPro" id="IPR036259">
    <property type="entry name" value="MFS_trans_sf"/>
</dbReference>
<proteinExistence type="predicted"/>
<dbReference type="PANTHER" id="PTHR23501">
    <property type="entry name" value="MAJOR FACILITATOR SUPERFAMILY"/>
    <property type="match status" value="1"/>
</dbReference>
<feature type="transmembrane region" description="Helical" evidence="6">
    <location>
        <begin position="331"/>
        <end position="356"/>
    </location>
</feature>
<dbReference type="SUPFAM" id="SSF103473">
    <property type="entry name" value="MFS general substrate transporter"/>
    <property type="match status" value="1"/>
</dbReference>
<dbReference type="KEGG" id="trg:TRUGW13939_06178"/>
<dbReference type="Gene3D" id="1.20.1250.20">
    <property type="entry name" value="MFS general substrate transporter like domains"/>
    <property type="match status" value="1"/>
</dbReference>
<dbReference type="GO" id="GO:0005886">
    <property type="term" value="C:plasma membrane"/>
    <property type="evidence" value="ECO:0007669"/>
    <property type="project" value="TreeGrafter"/>
</dbReference>
<dbReference type="InterPro" id="IPR020846">
    <property type="entry name" value="MFS_dom"/>
</dbReference>
<evidence type="ECO:0000256" key="5">
    <source>
        <dbReference type="SAM" id="MobiDB-lite"/>
    </source>
</evidence>
<dbReference type="FunFam" id="1.20.1720.10:FF:000018">
    <property type="entry name" value="Putative MFS multidrug transporter"/>
    <property type="match status" value="1"/>
</dbReference>
<evidence type="ECO:0000259" key="7">
    <source>
        <dbReference type="PROSITE" id="PS50850"/>
    </source>
</evidence>
<gene>
    <name evidence="8" type="ORF">TRUGW13939_06178</name>
</gene>
<dbReference type="OrthoDB" id="2351791at2759"/>
<protein>
    <recommendedName>
        <fullName evidence="7">Major facilitator superfamily (MFS) profile domain-containing protein</fullName>
    </recommendedName>
</protein>
<dbReference type="EMBL" id="CP055900">
    <property type="protein sequence ID" value="QKX59048.1"/>
    <property type="molecule type" value="Genomic_DNA"/>
</dbReference>
<evidence type="ECO:0000256" key="6">
    <source>
        <dbReference type="SAM" id="Phobius"/>
    </source>
</evidence>
<feature type="transmembrane region" description="Helical" evidence="6">
    <location>
        <begin position="299"/>
        <end position="319"/>
    </location>
</feature>
<feature type="domain" description="Major facilitator superfamily (MFS) profile" evidence="7">
    <location>
        <begin position="37"/>
        <end position="490"/>
    </location>
</feature>
<feature type="region of interest" description="Disordered" evidence="5">
    <location>
        <begin position="1"/>
        <end position="22"/>
    </location>
</feature>
<accession>A0A7H8QZC6</accession>
<comment type="subcellular location">
    <subcellularLocation>
        <location evidence="1">Membrane</location>
        <topology evidence="1">Multi-pass membrane protein</topology>
    </subcellularLocation>
</comment>
<feature type="transmembrane region" description="Helical" evidence="6">
    <location>
        <begin position="227"/>
        <end position="248"/>
    </location>
</feature>
<feature type="transmembrane region" description="Helical" evidence="6">
    <location>
        <begin position="502"/>
        <end position="521"/>
    </location>
</feature>
<feature type="transmembrane region" description="Helical" evidence="6">
    <location>
        <begin position="388"/>
        <end position="413"/>
    </location>
</feature>
<evidence type="ECO:0000313" key="8">
    <source>
        <dbReference type="EMBL" id="QKX59048.1"/>
    </source>
</evidence>
<dbReference type="PRINTS" id="PR01036">
    <property type="entry name" value="TCRTETB"/>
</dbReference>
<evidence type="ECO:0000313" key="9">
    <source>
        <dbReference type="Proteomes" id="UP000509510"/>
    </source>
</evidence>
<name>A0A7H8QZC6_TALRU</name>
<feature type="transmembrane region" description="Helical" evidence="6">
    <location>
        <begin position="71"/>
        <end position="91"/>
    </location>
</feature>
<dbReference type="PROSITE" id="PS50850">
    <property type="entry name" value="MFS"/>
    <property type="match status" value="1"/>
</dbReference>
<dbReference type="FunFam" id="1.20.1250.20:FF:000786">
    <property type="entry name" value="MFS multidrug transporter, putative"/>
    <property type="match status" value="1"/>
</dbReference>
<evidence type="ECO:0000256" key="3">
    <source>
        <dbReference type="ARBA" id="ARBA00022989"/>
    </source>
</evidence>
<feature type="transmembrane region" description="Helical" evidence="6">
    <location>
        <begin position="127"/>
        <end position="149"/>
    </location>
</feature>
<feature type="transmembrane region" description="Helical" evidence="6">
    <location>
        <begin position="425"/>
        <end position="448"/>
    </location>
</feature>
<feature type="compositionally biased region" description="Polar residues" evidence="5">
    <location>
        <begin position="11"/>
        <end position="21"/>
    </location>
</feature>
<dbReference type="CDD" id="cd17502">
    <property type="entry name" value="MFS_Azr1_MDR_like"/>
    <property type="match status" value="1"/>
</dbReference>
<feature type="transmembrane region" description="Helical" evidence="6">
    <location>
        <begin position="260"/>
        <end position="287"/>
    </location>
</feature>
<reference evidence="9" key="1">
    <citation type="submission" date="2020-06" db="EMBL/GenBank/DDBJ databases">
        <title>A chromosome-scale genome assembly of Talaromyces rugulosus W13939.</title>
        <authorList>
            <person name="Wang B."/>
            <person name="Guo L."/>
            <person name="Ye K."/>
            <person name="Wang L."/>
        </authorList>
    </citation>
    <scope>NUCLEOTIDE SEQUENCE [LARGE SCALE GENOMIC DNA]</scope>
    <source>
        <strain evidence="9">W13939</strain>
    </source>
</reference>
<keyword evidence="9" id="KW-1185">Reference proteome</keyword>
<dbReference type="Proteomes" id="UP000509510">
    <property type="component" value="Chromosome III"/>
</dbReference>
<dbReference type="AlphaFoldDB" id="A0A7H8QZC6"/>
<keyword evidence="4 6" id="KW-0472">Membrane</keyword>
<feature type="transmembrane region" description="Helical" evidence="6">
    <location>
        <begin position="363"/>
        <end position="382"/>
    </location>
</feature>
<feature type="transmembrane region" description="Helical" evidence="6">
    <location>
        <begin position="103"/>
        <end position="121"/>
    </location>
</feature>
<dbReference type="Gene3D" id="1.20.1720.10">
    <property type="entry name" value="Multidrug resistance protein D"/>
    <property type="match status" value="1"/>
</dbReference>
<dbReference type="PANTHER" id="PTHR23501:SF59">
    <property type="entry name" value="MAJOR FACILITATOR SUPERFAMILY (MFS) PROFILE DOMAIN-CONTAINING PROTEIN-RELATED"/>
    <property type="match status" value="1"/>
</dbReference>
<dbReference type="GO" id="GO:0022857">
    <property type="term" value="F:transmembrane transporter activity"/>
    <property type="evidence" value="ECO:0007669"/>
    <property type="project" value="InterPro"/>
</dbReference>
<keyword evidence="2 6" id="KW-0812">Transmembrane</keyword>
<dbReference type="GeneID" id="55993673"/>
<dbReference type="InterPro" id="IPR011701">
    <property type="entry name" value="MFS"/>
</dbReference>
<keyword evidence="3 6" id="KW-1133">Transmembrane helix</keyword>